<dbReference type="OrthoDB" id="439173at2759"/>
<organism evidence="4 5">
    <name type="scientific">Symbiodinium microadriaticum</name>
    <name type="common">Dinoflagellate</name>
    <name type="synonym">Zooxanthella microadriatica</name>
    <dbReference type="NCBI Taxonomy" id="2951"/>
    <lineage>
        <taxon>Eukaryota</taxon>
        <taxon>Sar</taxon>
        <taxon>Alveolata</taxon>
        <taxon>Dinophyceae</taxon>
        <taxon>Suessiales</taxon>
        <taxon>Symbiodiniaceae</taxon>
        <taxon>Symbiodinium</taxon>
    </lineage>
</organism>
<feature type="transmembrane region" description="Helical" evidence="3">
    <location>
        <begin position="161"/>
        <end position="181"/>
    </location>
</feature>
<protein>
    <submittedName>
        <fullName evidence="4">Uncharacterized protein</fullName>
    </submittedName>
</protein>
<keyword evidence="5" id="KW-1185">Reference proteome</keyword>
<keyword evidence="3" id="KW-0812">Transmembrane</keyword>
<evidence type="ECO:0000313" key="5">
    <source>
        <dbReference type="Proteomes" id="UP000186817"/>
    </source>
</evidence>
<feature type="transmembrane region" description="Helical" evidence="3">
    <location>
        <begin position="187"/>
        <end position="208"/>
    </location>
</feature>
<accession>A0A1Q9DSW1</accession>
<proteinExistence type="predicted"/>
<sequence length="247" mass="28427">MAEPWRGLLHQLSTELERQSAKLRDLELQNKRLLEAAALPVEMSEMPPIVQCDLQSPPGPERPGGDVRRSRRSQQDEDEDEVTGLKTDTILPHPHRQSKISEISQIALVQPRRNSRVSKLIESQQVRFMIMRAQRTREFGVKKQWFVINPDTNPFSTAWQIVTNFALAFVALITPLQVGLLEIHLDFLFVLTMMVDFVFVIDMILQFVTMYPRTTARGLEWELNPQKIAMNYLRTASVCWVGDEQAS</sequence>
<evidence type="ECO:0000256" key="2">
    <source>
        <dbReference type="SAM" id="MobiDB-lite"/>
    </source>
</evidence>
<keyword evidence="1" id="KW-0175">Coiled coil</keyword>
<evidence type="ECO:0000256" key="3">
    <source>
        <dbReference type="SAM" id="Phobius"/>
    </source>
</evidence>
<dbReference type="EMBL" id="LSRX01000403">
    <property type="protein sequence ID" value="OLP98266.1"/>
    <property type="molecule type" value="Genomic_DNA"/>
</dbReference>
<keyword evidence="3" id="KW-1133">Transmembrane helix</keyword>
<gene>
    <name evidence="4" type="ORF">AK812_SmicGene19298</name>
</gene>
<dbReference type="Proteomes" id="UP000186817">
    <property type="component" value="Unassembled WGS sequence"/>
</dbReference>
<reference evidence="4 5" key="1">
    <citation type="submission" date="2016-02" db="EMBL/GenBank/DDBJ databases">
        <title>Genome analysis of coral dinoflagellate symbionts highlights evolutionary adaptations to a symbiotic lifestyle.</title>
        <authorList>
            <person name="Aranda M."/>
            <person name="Li Y."/>
            <person name="Liew Y.J."/>
            <person name="Baumgarten S."/>
            <person name="Simakov O."/>
            <person name="Wilson M."/>
            <person name="Piel J."/>
            <person name="Ashoor H."/>
            <person name="Bougouffa S."/>
            <person name="Bajic V.B."/>
            <person name="Ryu T."/>
            <person name="Ravasi T."/>
            <person name="Bayer T."/>
            <person name="Micklem G."/>
            <person name="Kim H."/>
            <person name="Bhak J."/>
            <person name="Lajeunesse T.C."/>
            <person name="Voolstra C.R."/>
        </authorList>
    </citation>
    <scope>NUCLEOTIDE SEQUENCE [LARGE SCALE GENOMIC DNA]</scope>
    <source>
        <strain evidence="4 5">CCMP2467</strain>
    </source>
</reference>
<feature type="region of interest" description="Disordered" evidence="2">
    <location>
        <begin position="50"/>
        <end position="91"/>
    </location>
</feature>
<dbReference type="AlphaFoldDB" id="A0A1Q9DSW1"/>
<evidence type="ECO:0000313" key="4">
    <source>
        <dbReference type="EMBL" id="OLP98266.1"/>
    </source>
</evidence>
<keyword evidence="3" id="KW-0472">Membrane</keyword>
<evidence type="ECO:0000256" key="1">
    <source>
        <dbReference type="SAM" id="Coils"/>
    </source>
</evidence>
<dbReference type="PANTHER" id="PTHR47823">
    <property type="entry name" value="ION_TRANS DOMAIN-CONTAINING PROTEIN"/>
    <property type="match status" value="1"/>
</dbReference>
<feature type="coiled-coil region" evidence="1">
    <location>
        <begin position="9"/>
        <end position="36"/>
    </location>
</feature>
<comment type="caution">
    <text evidence="4">The sequence shown here is derived from an EMBL/GenBank/DDBJ whole genome shotgun (WGS) entry which is preliminary data.</text>
</comment>
<name>A0A1Q9DSW1_SYMMI</name>
<dbReference type="PANTHER" id="PTHR47823:SF9">
    <property type="entry name" value="CHROMOSOME UNDETERMINED SCAFFOLD_10, WHOLE GENOME SHOTGUN SEQUENCE"/>
    <property type="match status" value="1"/>
</dbReference>